<keyword evidence="6" id="KW-0106">Calcium</keyword>
<organism evidence="8 9">
    <name type="scientific">Nocardia albiluteola</name>
    <dbReference type="NCBI Taxonomy" id="2842303"/>
    <lineage>
        <taxon>Bacteria</taxon>
        <taxon>Bacillati</taxon>
        <taxon>Actinomycetota</taxon>
        <taxon>Actinomycetes</taxon>
        <taxon>Mycobacteriales</taxon>
        <taxon>Nocardiaceae</taxon>
        <taxon>Nocardia</taxon>
    </lineage>
</organism>
<evidence type="ECO:0000256" key="6">
    <source>
        <dbReference type="ARBA" id="ARBA00022837"/>
    </source>
</evidence>
<dbReference type="CDD" id="cd16142">
    <property type="entry name" value="ARS_like"/>
    <property type="match status" value="1"/>
</dbReference>
<evidence type="ECO:0000313" key="9">
    <source>
        <dbReference type="Proteomes" id="UP000733379"/>
    </source>
</evidence>
<evidence type="ECO:0000259" key="7">
    <source>
        <dbReference type="Pfam" id="PF00884"/>
    </source>
</evidence>
<keyword evidence="3" id="KW-0479">Metal-binding</keyword>
<dbReference type="SUPFAM" id="SSF53649">
    <property type="entry name" value="Alkaline phosphatase-like"/>
    <property type="match status" value="1"/>
</dbReference>
<comment type="caution">
    <text evidence="8">The sequence shown here is derived from an EMBL/GenBank/DDBJ whole genome shotgun (WGS) entry which is preliminary data.</text>
</comment>
<reference evidence="8 9" key="1">
    <citation type="submission" date="2021-06" db="EMBL/GenBank/DDBJ databases">
        <title>Actinomycetes sequencing.</title>
        <authorList>
            <person name="Shan Q."/>
        </authorList>
    </citation>
    <scope>NUCLEOTIDE SEQUENCE [LARGE SCALE GENOMIC DNA]</scope>
    <source>
        <strain evidence="8 9">NEAU-G5</strain>
    </source>
</reference>
<dbReference type="PANTHER" id="PTHR42693:SF42">
    <property type="entry name" value="ARYLSULFATASE G"/>
    <property type="match status" value="1"/>
</dbReference>
<keyword evidence="9" id="KW-1185">Reference proteome</keyword>
<evidence type="ECO:0000256" key="4">
    <source>
        <dbReference type="ARBA" id="ARBA00022729"/>
    </source>
</evidence>
<comment type="similarity">
    <text evidence="2">Belongs to the sulfatase family.</text>
</comment>
<keyword evidence="4" id="KW-0732">Signal</keyword>
<protein>
    <submittedName>
        <fullName evidence="8">Arylsulfatase</fullName>
    </submittedName>
</protein>
<name>A0ABS6B6G2_9NOCA</name>
<evidence type="ECO:0000256" key="2">
    <source>
        <dbReference type="ARBA" id="ARBA00008779"/>
    </source>
</evidence>
<dbReference type="Proteomes" id="UP000733379">
    <property type="component" value="Unassembled WGS sequence"/>
</dbReference>
<comment type="cofactor">
    <cofactor evidence="1">
        <name>Ca(2+)</name>
        <dbReference type="ChEBI" id="CHEBI:29108"/>
    </cofactor>
</comment>
<dbReference type="Gene3D" id="3.40.720.10">
    <property type="entry name" value="Alkaline Phosphatase, subunit A"/>
    <property type="match status" value="1"/>
</dbReference>
<dbReference type="InterPro" id="IPR000917">
    <property type="entry name" value="Sulfatase_N"/>
</dbReference>
<evidence type="ECO:0000256" key="5">
    <source>
        <dbReference type="ARBA" id="ARBA00022801"/>
    </source>
</evidence>
<feature type="domain" description="Sulfatase N-terminal" evidence="7">
    <location>
        <begin position="57"/>
        <end position="392"/>
    </location>
</feature>
<evidence type="ECO:0000256" key="1">
    <source>
        <dbReference type="ARBA" id="ARBA00001913"/>
    </source>
</evidence>
<dbReference type="Gene3D" id="3.30.1120.10">
    <property type="match status" value="1"/>
</dbReference>
<keyword evidence="5" id="KW-0378">Hydrolase</keyword>
<dbReference type="PANTHER" id="PTHR42693">
    <property type="entry name" value="ARYLSULFATASE FAMILY MEMBER"/>
    <property type="match status" value="1"/>
</dbReference>
<dbReference type="InterPro" id="IPR017850">
    <property type="entry name" value="Alkaline_phosphatase_core_sf"/>
</dbReference>
<gene>
    <name evidence="8" type="ORF">KO481_30815</name>
</gene>
<sequence length="516" mass="56902">MCFDDACACPQRNDADKAWACADFLCRGLRHPGFRCPNPDDDVSEKGLIYMAPRIRPNIVFMLLDNVGWGDWGCYGGQTPTPRIDALAAEGTRLTNYTVEPQCTPTRSAILTGRLPVRSGTTQVPLLPKPYGLCPWEYTLANLLSDAGYATAAYGKWHLGATEGRLPTDQGFDEWWGLKNTTDEAGYTGYVAYRELLDSGFPLPLAIGMGVGESPKLWEARKGEKAKATGDLDLEIRPFLDEKIVERATEYIARQAAANQPFFAYIGFTHIHPPERVHPEFDRTAPHRLGLYADIIAEIDHRVGQVLDAIDHAGIAEDTIVVLSSDNGTGGVVSVPGGSSGPWRGNFFTPPYEGSYRVPAIIRWPGHVPAGRVSNDMLAGLDWLPTLAGMLGESGRVPRDRPIDGLDASAFLTGQTEKSPRRYVALFGLDDQLMSVKVGYGKVVFRYTEGIDKPIVEPYFPQVFDLSSDPHEDYNLADTKMDCTWMLFLAGAVIADYQKSIEQYRNIETGEDFTGY</sequence>
<dbReference type="RefSeq" id="WP_215921968.1">
    <property type="nucleotide sequence ID" value="NZ_JAHKNI010000012.1"/>
</dbReference>
<dbReference type="EMBL" id="JAHKNI010000012">
    <property type="protein sequence ID" value="MBU3065900.1"/>
    <property type="molecule type" value="Genomic_DNA"/>
</dbReference>
<evidence type="ECO:0000256" key="3">
    <source>
        <dbReference type="ARBA" id="ARBA00022723"/>
    </source>
</evidence>
<accession>A0ABS6B6G2</accession>
<evidence type="ECO:0000313" key="8">
    <source>
        <dbReference type="EMBL" id="MBU3065900.1"/>
    </source>
</evidence>
<dbReference type="InterPro" id="IPR050738">
    <property type="entry name" value="Sulfatase"/>
</dbReference>
<proteinExistence type="inferred from homology"/>
<dbReference type="Pfam" id="PF00884">
    <property type="entry name" value="Sulfatase"/>
    <property type="match status" value="1"/>
</dbReference>